<dbReference type="AlphaFoldDB" id="A0A383AN11"/>
<evidence type="ECO:0000313" key="1">
    <source>
        <dbReference type="EMBL" id="SVE09207.1"/>
    </source>
</evidence>
<sequence length="45" mass="4943">MNNQSSHANVVKDDVTLRGPMTTEIESLLPPTAVLDLVRSFFLGK</sequence>
<organism evidence="1">
    <name type="scientific">marine metagenome</name>
    <dbReference type="NCBI Taxonomy" id="408172"/>
    <lineage>
        <taxon>unclassified sequences</taxon>
        <taxon>metagenomes</taxon>
        <taxon>ecological metagenomes</taxon>
    </lineage>
</organism>
<accession>A0A383AN11</accession>
<gene>
    <name evidence="1" type="ORF">METZ01_LOCUS462061</name>
</gene>
<dbReference type="EMBL" id="UINC01193536">
    <property type="protein sequence ID" value="SVE09207.1"/>
    <property type="molecule type" value="Genomic_DNA"/>
</dbReference>
<protein>
    <submittedName>
        <fullName evidence="1">Uncharacterized protein</fullName>
    </submittedName>
</protein>
<reference evidence="1" key="1">
    <citation type="submission" date="2018-05" db="EMBL/GenBank/DDBJ databases">
        <authorList>
            <person name="Lanie J.A."/>
            <person name="Ng W.-L."/>
            <person name="Kazmierczak K.M."/>
            <person name="Andrzejewski T.M."/>
            <person name="Davidsen T.M."/>
            <person name="Wayne K.J."/>
            <person name="Tettelin H."/>
            <person name="Glass J.I."/>
            <person name="Rusch D."/>
            <person name="Podicherti R."/>
            <person name="Tsui H.-C.T."/>
            <person name="Winkler M.E."/>
        </authorList>
    </citation>
    <scope>NUCLEOTIDE SEQUENCE</scope>
</reference>
<name>A0A383AN11_9ZZZZ</name>
<proteinExistence type="predicted"/>
<feature type="non-terminal residue" evidence="1">
    <location>
        <position position="45"/>
    </location>
</feature>